<evidence type="ECO:0000256" key="1">
    <source>
        <dbReference type="SAM" id="Phobius"/>
    </source>
</evidence>
<keyword evidence="1" id="KW-1133">Transmembrane helix</keyword>
<name>X1H5Q2_9ZZZZ</name>
<organism evidence="2">
    <name type="scientific">marine sediment metagenome</name>
    <dbReference type="NCBI Taxonomy" id="412755"/>
    <lineage>
        <taxon>unclassified sequences</taxon>
        <taxon>metagenomes</taxon>
        <taxon>ecological metagenomes</taxon>
    </lineage>
</organism>
<proteinExistence type="predicted"/>
<keyword evidence="1" id="KW-0812">Transmembrane</keyword>
<accession>X1H5Q2</accession>
<feature type="transmembrane region" description="Helical" evidence="1">
    <location>
        <begin position="12"/>
        <end position="31"/>
    </location>
</feature>
<keyword evidence="1" id="KW-0472">Membrane</keyword>
<feature type="transmembrane region" description="Helical" evidence="1">
    <location>
        <begin position="37"/>
        <end position="61"/>
    </location>
</feature>
<dbReference type="AlphaFoldDB" id="X1H5Q2"/>
<comment type="caution">
    <text evidence="2">The sequence shown here is derived from an EMBL/GenBank/DDBJ whole genome shotgun (WGS) entry which is preliminary data.</text>
</comment>
<dbReference type="EMBL" id="BARU01017809">
    <property type="protein sequence ID" value="GAH49189.1"/>
    <property type="molecule type" value="Genomic_DNA"/>
</dbReference>
<gene>
    <name evidence="2" type="ORF">S03H2_29494</name>
</gene>
<reference evidence="2" key="1">
    <citation type="journal article" date="2014" name="Front. Microbiol.">
        <title>High frequency of phylogenetically diverse reductive dehalogenase-homologous genes in deep subseafloor sedimentary metagenomes.</title>
        <authorList>
            <person name="Kawai M."/>
            <person name="Futagami T."/>
            <person name="Toyoda A."/>
            <person name="Takaki Y."/>
            <person name="Nishi S."/>
            <person name="Hori S."/>
            <person name="Arai W."/>
            <person name="Tsubouchi T."/>
            <person name="Morono Y."/>
            <person name="Uchiyama I."/>
            <person name="Ito T."/>
            <person name="Fujiyama A."/>
            <person name="Inagaki F."/>
            <person name="Takami H."/>
        </authorList>
    </citation>
    <scope>NUCLEOTIDE SEQUENCE</scope>
    <source>
        <strain evidence="2">Expedition CK06-06</strain>
    </source>
</reference>
<sequence>MYGFNLFKSVFILLIIRNFVSIGLLLFYFIFSGTIEIEVVAFINLFSSLIPFLVSIVIVTLKMIKINVTPEKGLNFKEVFEKTLKYGGFLSIQTIASSMWTQSEIQIIGLFEPPEWITGYNISNHYSSLNGLFLSSLGYPLQYTLSSLD</sequence>
<protein>
    <submittedName>
        <fullName evidence="2">Uncharacterized protein</fullName>
    </submittedName>
</protein>
<feature type="non-terminal residue" evidence="2">
    <location>
        <position position="149"/>
    </location>
</feature>
<evidence type="ECO:0000313" key="2">
    <source>
        <dbReference type="EMBL" id="GAH49189.1"/>
    </source>
</evidence>